<dbReference type="PROSITE" id="PS50893">
    <property type="entry name" value="ABC_TRANSPORTER_2"/>
    <property type="match status" value="1"/>
</dbReference>
<keyword evidence="6" id="KW-1185">Reference proteome</keyword>
<evidence type="ECO:0000256" key="1">
    <source>
        <dbReference type="ARBA" id="ARBA00022448"/>
    </source>
</evidence>
<evidence type="ECO:0000256" key="2">
    <source>
        <dbReference type="ARBA" id="ARBA00022741"/>
    </source>
</evidence>
<keyword evidence="2" id="KW-0547">Nucleotide-binding</keyword>
<dbReference type="Gene3D" id="3.40.50.300">
    <property type="entry name" value="P-loop containing nucleotide triphosphate hydrolases"/>
    <property type="match status" value="1"/>
</dbReference>
<accession>A0ABS2LFM7</accession>
<feature type="domain" description="ABC transporter" evidence="4">
    <location>
        <begin position="3"/>
        <end position="211"/>
    </location>
</feature>
<evidence type="ECO:0000259" key="4">
    <source>
        <dbReference type="PROSITE" id="PS50893"/>
    </source>
</evidence>
<evidence type="ECO:0000256" key="3">
    <source>
        <dbReference type="ARBA" id="ARBA00022840"/>
    </source>
</evidence>
<reference evidence="5 6" key="1">
    <citation type="submission" date="2021-01" db="EMBL/GenBank/DDBJ databases">
        <title>Sequencing the genomes of 1000 actinobacteria strains.</title>
        <authorList>
            <person name="Klenk H.-P."/>
        </authorList>
    </citation>
    <scope>NUCLEOTIDE SEQUENCE [LARGE SCALE GENOMIC DNA]</scope>
    <source>
        <strain evidence="5 6">DSM 46000</strain>
    </source>
</reference>
<protein>
    <submittedName>
        <fullName evidence="5">ABC-type lipoprotein export system ATPase subunit</fullName>
    </submittedName>
</protein>
<keyword evidence="5" id="KW-0449">Lipoprotein</keyword>
<name>A0ABS2LFM7_9CELL</name>
<dbReference type="PROSITE" id="PS00211">
    <property type="entry name" value="ABC_TRANSPORTER_1"/>
    <property type="match status" value="1"/>
</dbReference>
<dbReference type="RefSeq" id="WP_205306927.1">
    <property type="nucleotide sequence ID" value="NZ_BAAAVF010000012.1"/>
</dbReference>
<gene>
    <name evidence="5" type="ORF">JOD49_001829</name>
</gene>
<dbReference type="InterPro" id="IPR003439">
    <property type="entry name" value="ABC_transporter-like_ATP-bd"/>
</dbReference>
<dbReference type="InterPro" id="IPR050166">
    <property type="entry name" value="ABC_transporter_ATP-bind"/>
</dbReference>
<dbReference type="PANTHER" id="PTHR42788:SF19">
    <property type="entry name" value="ALIPHATIC SULFONATES IMPORT ATP-BINDING PROTEIN SSUB 2"/>
    <property type="match status" value="1"/>
</dbReference>
<comment type="caution">
    <text evidence="5">The sequence shown here is derived from an EMBL/GenBank/DDBJ whole genome shotgun (WGS) entry which is preliminary data.</text>
</comment>
<dbReference type="InterPro" id="IPR017871">
    <property type="entry name" value="ABC_transporter-like_CS"/>
</dbReference>
<sequence>MPVGSKRLVGTGLGHAFPGTGLLFTGLDLEIVPGEVVALVGPSGSGKSTLLSIAAGWERPTQGQVERVGVATTGWVFQNPHGVARRAALDHVVLPLLARGLRRPDAEDRAAEIMARFNLAPVADRPFRALSGGEAQRLMLARAVALAPDLLLVDEPTAQLDLRTAATVNEVLAGIAQDDSIVVVATHDPHTRDACTRVIDLADFQSAQVAA</sequence>
<dbReference type="InterPro" id="IPR003593">
    <property type="entry name" value="AAA+_ATPase"/>
</dbReference>
<keyword evidence="1" id="KW-0813">Transport</keyword>
<dbReference type="PANTHER" id="PTHR42788">
    <property type="entry name" value="TAURINE IMPORT ATP-BINDING PROTEIN-RELATED"/>
    <property type="match status" value="1"/>
</dbReference>
<dbReference type="Pfam" id="PF00005">
    <property type="entry name" value="ABC_tran"/>
    <property type="match status" value="1"/>
</dbReference>
<evidence type="ECO:0000313" key="5">
    <source>
        <dbReference type="EMBL" id="MBM7478909.1"/>
    </source>
</evidence>
<dbReference type="InterPro" id="IPR027417">
    <property type="entry name" value="P-loop_NTPase"/>
</dbReference>
<keyword evidence="3" id="KW-0067">ATP-binding</keyword>
<dbReference type="EMBL" id="JAFBBO010000001">
    <property type="protein sequence ID" value="MBM7478909.1"/>
    <property type="molecule type" value="Genomic_DNA"/>
</dbReference>
<evidence type="ECO:0000313" key="6">
    <source>
        <dbReference type="Proteomes" id="UP000698059"/>
    </source>
</evidence>
<dbReference type="SMART" id="SM00382">
    <property type="entry name" value="AAA"/>
    <property type="match status" value="1"/>
</dbReference>
<organism evidence="5 6">
    <name type="scientific">Oerskovia jenensis</name>
    <dbReference type="NCBI Taxonomy" id="162169"/>
    <lineage>
        <taxon>Bacteria</taxon>
        <taxon>Bacillati</taxon>
        <taxon>Actinomycetota</taxon>
        <taxon>Actinomycetes</taxon>
        <taxon>Micrococcales</taxon>
        <taxon>Cellulomonadaceae</taxon>
        <taxon>Oerskovia</taxon>
    </lineage>
</organism>
<dbReference type="SUPFAM" id="SSF52540">
    <property type="entry name" value="P-loop containing nucleoside triphosphate hydrolases"/>
    <property type="match status" value="1"/>
</dbReference>
<dbReference type="Proteomes" id="UP000698059">
    <property type="component" value="Unassembled WGS sequence"/>
</dbReference>
<proteinExistence type="predicted"/>